<keyword evidence="3 5" id="KW-1133">Transmembrane helix</keyword>
<name>A0A0D5LMT0_MAREN</name>
<protein>
    <submittedName>
        <fullName evidence="7">Peptide ABC transporter permease</fullName>
    </submittedName>
</protein>
<evidence type="ECO:0000256" key="3">
    <source>
        <dbReference type="ARBA" id="ARBA00022989"/>
    </source>
</evidence>
<feature type="transmembrane region" description="Helical" evidence="5">
    <location>
        <begin position="281"/>
        <end position="310"/>
    </location>
</feature>
<reference evidence="7 8" key="1">
    <citation type="journal article" date="2015" name="Genome Announc.">
        <title>Complete genome sequence of Martelella endophytica YC6887, which has antifungal activity associated with a halophyte.</title>
        <authorList>
            <person name="Khan A."/>
            <person name="Khan H."/>
            <person name="Chung E.J."/>
            <person name="Hossain M.T."/>
            <person name="Chung Y.R."/>
        </authorList>
    </citation>
    <scope>NUCLEOTIDE SEQUENCE [LARGE SCALE GENOMIC DNA]</scope>
    <source>
        <strain evidence="7">YC6887</strain>
    </source>
</reference>
<evidence type="ECO:0000313" key="8">
    <source>
        <dbReference type="Proteomes" id="UP000032611"/>
    </source>
</evidence>
<dbReference type="Pfam" id="PF00528">
    <property type="entry name" value="BPD_transp_1"/>
    <property type="match status" value="1"/>
</dbReference>
<dbReference type="PANTHER" id="PTHR43839:SF3">
    <property type="entry name" value="OLIGOPEPTIDE ABC TRANSPORTER, PERMEASE PROTEIN"/>
    <property type="match status" value="1"/>
</dbReference>
<accession>A0A0D5LMT0</accession>
<gene>
    <name evidence="7" type="ORF">TM49_07070</name>
</gene>
<keyword evidence="8" id="KW-1185">Reference proteome</keyword>
<dbReference type="AlphaFoldDB" id="A0A0D5LMT0"/>
<feature type="transmembrane region" description="Helical" evidence="5">
    <location>
        <begin position="164"/>
        <end position="188"/>
    </location>
</feature>
<evidence type="ECO:0000259" key="6">
    <source>
        <dbReference type="PROSITE" id="PS50928"/>
    </source>
</evidence>
<dbReference type="PATRIC" id="fig|1486262.3.peg.1456"/>
<dbReference type="KEGG" id="mey:TM49_07070"/>
<dbReference type="InterPro" id="IPR025966">
    <property type="entry name" value="OppC_N"/>
</dbReference>
<proteinExistence type="inferred from homology"/>
<evidence type="ECO:0000256" key="1">
    <source>
        <dbReference type="ARBA" id="ARBA00004651"/>
    </source>
</evidence>
<dbReference type="EMBL" id="CP010803">
    <property type="protein sequence ID" value="AJY45509.1"/>
    <property type="molecule type" value="Genomic_DNA"/>
</dbReference>
<dbReference type="PANTHER" id="PTHR43839">
    <property type="entry name" value="OPPC IN A BINDING PROTEIN-DEPENDENT TRANSPORT SYSTEM"/>
    <property type="match status" value="1"/>
</dbReference>
<dbReference type="PROSITE" id="PS50928">
    <property type="entry name" value="ABC_TM1"/>
    <property type="match status" value="1"/>
</dbReference>
<feature type="transmembrane region" description="Helical" evidence="5">
    <location>
        <begin position="330"/>
        <end position="353"/>
    </location>
</feature>
<dbReference type="SUPFAM" id="SSF161098">
    <property type="entry name" value="MetI-like"/>
    <property type="match status" value="1"/>
</dbReference>
<dbReference type="InterPro" id="IPR035906">
    <property type="entry name" value="MetI-like_sf"/>
</dbReference>
<keyword evidence="2 5" id="KW-0812">Transmembrane</keyword>
<dbReference type="STRING" id="1486262.TM49_07070"/>
<organism evidence="7 8">
    <name type="scientific">Martelella endophytica</name>
    <dbReference type="NCBI Taxonomy" id="1486262"/>
    <lineage>
        <taxon>Bacteria</taxon>
        <taxon>Pseudomonadati</taxon>
        <taxon>Pseudomonadota</taxon>
        <taxon>Alphaproteobacteria</taxon>
        <taxon>Hyphomicrobiales</taxon>
        <taxon>Aurantimonadaceae</taxon>
        <taxon>Martelella</taxon>
    </lineage>
</organism>
<feature type="domain" description="ABC transmembrane type-1" evidence="6">
    <location>
        <begin position="158"/>
        <end position="354"/>
    </location>
</feature>
<dbReference type="Pfam" id="PF12911">
    <property type="entry name" value="OppC_N"/>
    <property type="match status" value="1"/>
</dbReference>
<evidence type="ECO:0000256" key="5">
    <source>
        <dbReference type="RuleBase" id="RU363032"/>
    </source>
</evidence>
<evidence type="ECO:0000256" key="2">
    <source>
        <dbReference type="ARBA" id="ARBA00022692"/>
    </source>
</evidence>
<dbReference type="GO" id="GO:0005886">
    <property type="term" value="C:plasma membrane"/>
    <property type="evidence" value="ECO:0007669"/>
    <property type="project" value="UniProtKB-SubCell"/>
</dbReference>
<dbReference type="HOGENOM" id="CLU_028518_1_0_5"/>
<feature type="transmembrane region" description="Helical" evidence="5">
    <location>
        <begin position="200"/>
        <end position="218"/>
    </location>
</feature>
<dbReference type="CDD" id="cd06261">
    <property type="entry name" value="TM_PBP2"/>
    <property type="match status" value="1"/>
</dbReference>
<keyword evidence="5" id="KW-0813">Transport</keyword>
<evidence type="ECO:0000256" key="4">
    <source>
        <dbReference type="ARBA" id="ARBA00023136"/>
    </source>
</evidence>
<dbReference type="OrthoDB" id="9805884at2"/>
<evidence type="ECO:0000313" key="7">
    <source>
        <dbReference type="EMBL" id="AJY45509.1"/>
    </source>
</evidence>
<keyword evidence="4 5" id="KW-0472">Membrane</keyword>
<dbReference type="GO" id="GO:0055085">
    <property type="term" value="P:transmembrane transport"/>
    <property type="evidence" value="ECO:0007669"/>
    <property type="project" value="InterPro"/>
</dbReference>
<comment type="similarity">
    <text evidence="5">Belongs to the binding-protein-dependent transport system permease family.</text>
</comment>
<comment type="subcellular location">
    <subcellularLocation>
        <location evidence="1 5">Cell membrane</location>
        <topology evidence="1 5">Multi-pass membrane protein</topology>
    </subcellularLocation>
</comment>
<dbReference type="Gene3D" id="1.10.3720.10">
    <property type="entry name" value="MetI-like"/>
    <property type="match status" value="1"/>
</dbReference>
<dbReference type="InterPro" id="IPR000515">
    <property type="entry name" value="MetI-like"/>
</dbReference>
<feature type="transmembrane region" description="Helical" evidence="5">
    <location>
        <begin position="23"/>
        <end position="45"/>
    </location>
</feature>
<dbReference type="Proteomes" id="UP000032611">
    <property type="component" value="Chromosome"/>
</dbReference>
<feature type="transmembrane region" description="Helical" evidence="5">
    <location>
        <begin position="224"/>
        <end position="246"/>
    </location>
</feature>
<dbReference type="RefSeq" id="WP_045680188.1">
    <property type="nucleotide sequence ID" value="NZ_CP010803.1"/>
</dbReference>
<sequence length="366" mass="40388">MKASSDQVSYQALIWRRFRRHRLGVLGAVVTGFIYFVALFVEFLAPFNPQDFSPRALYSPPQMVHLIRTDDTGAMHFGPYAIGFKSTVDYNTGHRIFKPDPERVIPLGFFVKGDAYKMWGFLPWDRHFFGPTDPEDKVYFFGADRLGRDVFSRTIYATRVSMTIGLIGVALSLVLGLIIGGASGYFGGWIDVAIQRVIEFLQSLPSIPLWIGLAAAIPPTMPPIQTYFLITVILSVLGWTGLARVVRGRFMALKKEEFVVAARLDGCRPPRIILRHMAPNFLSHIIAVVTLAIPGMIIAETSLSFLGIGLRQPVVSWGVLLQEAQNFRSIAAAPWLFAPGGAVVIAVLALNFLGDGLRDAGDPHAN</sequence>